<dbReference type="PANTHER" id="PTHR32305:SF15">
    <property type="entry name" value="PROTEIN RHSA-RELATED"/>
    <property type="match status" value="1"/>
</dbReference>
<dbReference type="Pfam" id="PF05593">
    <property type="entry name" value="RHS_repeat"/>
    <property type="match status" value="2"/>
</dbReference>
<dbReference type="SUPFAM" id="SSF140453">
    <property type="entry name" value="EsxAB dimer-like"/>
    <property type="match status" value="1"/>
</dbReference>
<dbReference type="InterPro" id="IPR022385">
    <property type="entry name" value="Rhs_assc_core"/>
</dbReference>
<feature type="compositionally biased region" description="Low complexity" evidence="1">
    <location>
        <begin position="731"/>
        <end position="748"/>
    </location>
</feature>
<dbReference type="InterPro" id="IPR006530">
    <property type="entry name" value="YD"/>
</dbReference>
<dbReference type="RefSeq" id="WP_285995386.1">
    <property type="nucleotide sequence ID" value="NZ_CP127295.1"/>
</dbReference>
<organism evidence="3 4">
    <name type="scientific">Amycolatopsis mongoliensis</name>
    <dbReference type="NCBI Taxonomy" id="715475"/>
    <lineage>
        <taxon>Bacteria</taxon>
        <taxon>Bacillati</taxon>
        <taxon>Actinomycetota</taxon>
        <taxon>Actinomycetes</taxon>
        <taxon>Pseudonocardiales</taxon>
        <taxon>Pseudonocardiaceae</taxon>
        <taxon>Amycolatopsis</taxon>
    </lineage>
</organism>
<proteinExistence type="predicted"/>
<protein>
    <submittedName>
        <fullName evidence="3">DUF6531 domain-containing protein</fullName>
    </submittedName>
</protein>
<feature type="compositionally biased region" description="Low complexity" evidence="1">
    <location>
        <begin position="293"/>
        <end position="302"/>
    </location>
</feature>
<feature type="compositionally biased region" description="Basic and acidic residues" evidence="1">
    <location>
        <begin position="1349"/>
        <end position="1371"/>
    </location>
</feature>
<sequence length="1563" mass="168541">MGNPLVAETKDSTKAYSGVSLLESANDLKSAIESGDWASVALGAVGTALDALSMAMDPFGAILAAGVGWLIEHVGPLKEALNGLTGNADEIAAQSETWKNIATELGSVGEDLTGMVKTDTASWTGNGGDSYRQRAQDTVTLLETAQKGCEGASSGVKTAGEVVAAVRALVRDIIAELIGHLISWALQVVFTLGIGLTWVVPQVINAVAKTASKIADLVKRLVTALKALIPLLKRAGDLFSDAAKALKNIKPGKAAPPPKSIDIKGNPKGLDGPKGKGGPDAPPPKTDPPPTPKGGDSTTPSGAKGDSTTPSGDHTPPPKSDPPPKTDPPADPPPPKVEAPPGGTPKGAPDGGGTPKGGPKGDGPRDRALPSDSKTYCGDPVDIATGEVVMTQVDLTLPSEAGDLELSRTHLSAYRAGRWFGRSWASTLDQRLEVGPEHVRFHAEDGMVLVYPVPAGGPVLPLEGPRHPLHRSPGGYRLSTGERELHFTGNGRIAALTAIEQNGSRTEIAYAADGTPTALRRDDGVEIRIGTAEGRVVALGAPDAAPLVRFGYNRLGQLTTVADFAGRPMTLDYDFEHRLVGWQDRAGTWYRYVYDAAGRCVRTVGANGFYNATFAYEPGATRHTDALGHTWTYRLNDAGQLVERIDPLGGSRRYTWSRYDQLLSQVDELGRETRYDYRDGELATVIRPDGSVVRTAPAAEGEVRLQVGDGDAAVHRVVPAADPFTVLPGAAGAGDPAAAPDPLADAPATDGRPGDRDVFGRPQLVHTASGGAVRLGWTAEGRRAWRIGPHGDRETWLHDAEGQVVEYRDAAGGVRRRQYGPFGLAVADIDAAGARTTYGYDTELRLTAVTNPRGLTWRYTYDPAGRLVEETDYDGRRLTYAYDEAGQLRRMTNGLGEPTEFAYDLLGNVVERRTAEDVTRYAYDALGRLALAENAESRLEIVRDGRGRVIAETINGLGVAWSYEGTLLRRRTSSGVDSAWTFDDAGLPRSLRIAGHDVGFEHDAAGREVARGVDGTVLLRRRFDAEDRLAEEEIAGVGQRTYGYRPDGRLAAVGDTWRLEFDPAGRVGEARGPGGVERFARDAAGSVTSADSPSLPGPRTYRGNTLVSAGGTRYTGDAQGRVTGRHRGERSWTYSWDQLDRMRGVRTPDGARWTYHYDPLGRRFAKRRWVTGADGEPELAADTRFLWSGFDLVERVESGADGSRRILTWERHPADGRPVVQVERTASEERFHCVITSPAGTPTELLDARGALVWRDRSSFWGAPLPGADGAAVPLAFPGQHRDEETGLHYNVFRYYDPETARYLSQDPLGLAAAPDPVGYVTEPLLTGDPLGLVGTCGKTGGPSSTKRPRPDDFDQHPDLKPPPAKKPDLGVDVNRMTREEWEKFKPDLDQMMRADKHFFWSGGYKQGHGAPDDPYLGSIEFKANSVAKQHGGNTLEGLVADNHLKMPGWVDDKMMKDPGKGYWSHGDHGTSNLDQKNFVKEKWDHASETFAKNSTPDTHVVFPDKPGRETSTGIPNPNGDIYPYRRPDNIFDKIEYPKLEQNGIKVTEHNAETGGTRPYQKP</sequence>
<dbReference type="Gene3D" id="1.20.1260.20">
    <property type="entry name" value="PPE superfamily"/>
    <property type="match status" value="1"/>
</dbReference>
<feature type="domain" description="DUF6531" evidence="2">
    <location>
        <begin position="378"/>
        <end position="451"/>
    </location>
</feature>
<feature type="region of interest" description="Disordered" evidence="1">
    <location>
        <begin position="249"/>
        <end position="380"/>
    </location>
</feature>
<feature type="compositionally biased region" description="Gly residues" evidence="1">
    <location>
        <begin position="349"/>
        <end position="361"/>
    </location>
</feature>
<dbReference type="InterPro" id="IPR050708">
    <property type="entry name" value="T6SS_VgrG/RHS"/>
</dbReference>
<reference evidence="3 4" key="1">
    <citation type="submission" date="2023-06" db="EMBL/GenBank/DDBJ databases">
        <authorList>
            <person name="Oyuntsetseg B."/>
            <person name="Kim S.B."/>
        </authorList>
    </citation>
    <scope>NUCLEOTIDE SEQUENCE [LARGE SCALE GENOMIC DNA]</scope>
    <source>
        <strain evidence="3 4">4-36</strain>
    </source>
</reference>
<evidence type="ECO:0000259" key="2">
    <source>
        <dbReference type="Pfam" id="PF20148"/>
    </source>
</evidence>
<feature type="region of interest" description="Disordered" evidence="1">
    <location>
        <begin position="1543"/>
        <end position="1563"/>
    </location>
</feature>
<dbReference type="NCBIfam" id="TIGR01643">
    <property type="entry name" value="YD_repeat_2x"/>
    <property type="match status" value="5"/>
</dbReference>
<gene>
    <name evidence="3" type="ORF">QRX60_33255</name>
</gene>
<feature type="region of interest" description="Disordered" evidence="1">
    <location>
        <begin position="1336"/>
        <end position="1371"/>
    </location>
</feature>
<dbReference type="Pfam" id="PF20148">
    <property type="entry name" value="DUF6531"/>
    <property type="match status" value="1"/>
</dbReference>
<name>A0A9Y2NEP6_9PSEU</name>
<accession>A0A9Y2NEP6</accession>
<dbReference type="InterPro" id="IPR031325">
    <property type="entry name" value="RHS_repeat"/>
</dbReference>
<dbReference type="InterPro" id="IPR036689">
    <property type="entry name" value="ESAT-6-like_sf"/>
</dbReference>
<dbReference type="PRINTS" id="PR00394">
    <property type="entry name" value="RHSPROTEIN"/>
</dbReference>
<feature type="region of interest" description="Disordered" evidence="1">
    <location>
        <begin position="731"/>
        <end position="754"/>
    </location>
</feature>
<dbReference type="Proteomes" id="UP001239397">
    <property type="component" value="Chromosome"/>
</dbReference>
<keyword evidence="4" id="KW-1185">Reference proteome</keyword>
<feature type="compositionally biased region" description="Pro residues" evidence="1">
    <location>
        <begin position="280"/>
        <end position="292"/>
    </location>
</feature>
<dbReference type="PANTHER" id="PTHR32305">
    <property type="match status" value="1"/>
</dbReference>
<dbReference type="Gene3D" id="2.180.10.10">
    <property type="entry name" value="RHS repeat-associated core"/>
    <property type="match status" value="3"/>
</dbReference>
<dbReference type="EMBL" id="CP127295">
    <property type="protein sequence ID" value="WIX98903.1"/>
    <property type="molecule type" value="Genomic_DNA"/>
</dbReference>
<feature type="compositionally biased region" description="Pro residues" evidence="1">
    <location>
        <begin position="315"/>
        <end position="338"/>
    </location>
</feature>
<dbReference type="KEGG" id="amog:QRX60_33255"/>
<dbReference type="NCBIfam" id="TIGR03696">
    <property type="entry name" value="Rhs_assc_core"/>
    <property type="match status" value="1"/>
</dbReference>
<evidence type="ECO:0000256" key="1">
    <source>
        <dbReference type="SAM" id="MobiDB-lite"/>
    </source>
</evidence>
<dbReference type="InterPro" id="IPR038332">
    <property type="entry name" value="PPE_sf"/>
</dbReference>
<feature type="region of interest" description="Disordered" evidence="1">
    <location>
        <begin position="1495"/>
        <end position="1527"/>
    </location>
</feature>
<dbReference type="InterPro" id="IPR045351">
    <property type="entry name" value="DUF6531"/>
</dbReference>
<evidence type="ECO:0000313" key="3">
    <source>
        <dbReference type="EMBL" id="WIX98903.1"/>
    </source>
</evidence>
<evidence type="ECO:0000313" key="4">
    <source>
        <dbReference type="Proteomes" id="UP001239397"/>
    </source>
</evidence>